<dbReference type="Pfam" id="PF00501">
    <property type="entry name" value="AMP-binding"/>
    <property type="match status" value="1"/>
</dbReference>
<name>A0ABT3CAG1_9MYCO</name>
<dbReference type="RefSeq" id="WP_264067331.1">
    <property type="nucleotide sequence ID" value="NZ_JACKTY010000024.1"/>
</dbReference>
<dbReference type="EMBL" id="JACKTY010000024">
    <property type="protein sequence ID" value="MCV7226477.1"/>
    <property type="molecule type" value="Genomic_DNA"/>
</dbReference>
<dbReference type="GO" id="GO:0016874">
    <property type="term" value="F:ligase activity"/>
    <property type="evidence" value="ECO:0007669"/>
    <property type="project" value="UniProtKB-KW"/>
</dbReference>
<dbReference type="Gene3D" id="3.30.300.30">
    <property type="match status" value="1"/>
</dbReference>
<organism evidence="5 6">
    <name type="scientific">Mycolicibacterium komossense</name>
    <dbReference type="NCBI Taxonomy" id="1779"/>
    <lineage>
        <taxon>Bacteria</taxon>
        <taxon>Bacillati</taxon>
        <taxon>Actinomycetota</taxon>
        <taxon>Actinomycetes</taxon>
        <taxon>Mycobacteriales</taxon>
        <taxon>Mycobacteriaceae</taxon>
        <taxon>Mycolicibacterium</taxon>
    </lineage>
</organism>
<keyword evidence="2 5" id="KW-0436">Ligase</keyword>
<dbReference type="Pfam" id="PF13193">
    <property type="entry name" value="AMP-binding_C"/>
    <property type="match status" value="1"/>
</dbReference>
<evidence type="ECO:0000256" key="2">
    <source>
        <dbReference type="ARBA" id="ARBA00022598"/>
    </source>
</evidence>
<accession>A0ABT3CAG1</accession>
<keyword evidence="6" id="KW-1185">Reference proteome</keyword>
<dbReference type="PANTHER" id="PTHR43201:SF5">
    <property type="entry name" value="MEDIUM-CHAIN ACYL-COA LIGASE ACSF2, MITOCHONDRIAL"/>
    <property type="match status" value="1"/>
</dbReference>
<gene>
    <name evidence="5" type="ORF">H7J73_10585</name>
</gene>
<evidence type="ECO:0000259" key="3">
    <source>
        <dbReference type="Pfam" id="PF00501"/>
    </source>
</evidence>
<evidence type="ECO:0000313" key="5">
    <source>
        <dbReference type="EMBL" id="MCV7226477.1"/>
    </source>
</evidence>
<dbReference type="InterPro" id="IPR045851">
    <property type="entry name" value="AMP-bd_C_sf"/>
</dbReference>
<feature type="domain" description="AMP-binding enzyme C-terminal" evidence="4">
    <location>
        <begin position="485"/>
        <end position="557"/>
    </location>
</feature>
<dbReference type="InterPro" id="IPR000873">
    <property type="entry name" value="AMP-dep_synth/lig_dom"/>
</dbReference>
<comment type="caution">
    <text evidence="5">The sequence shown here is derived from an EMBL/GenBank/DDBJ whole genome shotgun (WGS) entry which is preliminary data.</text>
</comment>
<evidence type="ECO:0000256" key="1">
    <source>
        <dbReference type="ARBA" id="ARBA00006432"/>
    </source>
</evidence>
<dbReference type="InterPro" id="IPR020845">
    <property type="entry name" value="AMP-binding_CS"/>
</dbReference>
<dbReference type="InterPro" id="IPR025110">
    <property type="entry name" value="AMP-bd_C"/>
</dbReference>
<dbReference type="PANTHER" id="PTHR43201">
    <property type="entry name" value="ACYL-COA SYNTHETASE"/>
    <property type="match status" value="1"/>
</dbReference>
<feature type="domain" description="AMP-dependent synthetase/ligase" evidence="3">
    <location>
        <begin position="35"/>
        <end position="435"/>
    </location>
</feature>
<dbReference type="InterPro" id="IPR042099">
    <property type="entry name" value="ANL_N_sf"/>
</dbReference>
<dbReference type="PROSITE" id="PS00455">
    <property type="entry name" value="AMP_BINDING"/>
    <property type="match status" value="1"/>
</dbReference>
<dbReference type="Gene3D" id="3.40.50.12780">
    <property type="entry name" value="N-terminal domain of ligase-like"/>
    <property type="match status" value="1"/>
</dbReference>
<sequence length="598" mass="64779">MARSVSTVHDIHARRQALRDAFVEWKPTTLHGRLDASAERYGNRPLVISDDEVLTYRDVARQSRGLAVGLRQLGIVPGDRVGLVMANHPEFATLKFAISRAGAIAVPFNYLYKQDELAYVLADSGCRVLVTMTGFDGLDYQGMLDGLAPGWDRAGFADRPGADRDAVPQLRHVVVLDTDGRARRGVRTVADVADLEDEDCDDIEVGLTSPDDPADMLYTSGTTGTPKGVITTHDAVLRTAYASALTRAYDDGRRILFSLPCYHMFGYVEGLLSVLYVGGAIIPLTSFSPERYFASVERHRATDMLCVPTMAVAMSESPLKSSYDLSSLTALLCGSAPAPVWLWPRIAEDFGVHEIVTGYGMTECGGAMTLTLPEGPLHLTTETVGRPKMAGAASVPGSDELVVYKAVDPVTGDDMPAGEEGELVSHGPTVMRGFWNRPEQTAVALRGEWLHSGDLGVVRSDGYLRVTGRSKELYKSGGELVMPKEIEDLLARHDEISQVFAIGLVDDRWGEIGCAVVVRAPGATLTESDVLTLCRDNLAKFKVPKRVVFVDADDLPKELLTALRACGSTAGQRREPGWNCESRSDKAAFSCPPSARCV</sequence>
<dbReference type="Proteomes" id="UP001526201">
    <property type="component" value="Unassembled WGS sequence"/>
</dbReference>
<protein>
    <submittedName>
        <fullName evidence="5">Acyl--CoA ligase</fullName>
    </submittedName>
</protein>
<proteinExistence type="inferred from homology"/>
<evidence type="ECO:0000313" key="6">
    <source>
        <dbReference type="Proteomes" id="UP001526201"/>
    </source>
</evidence>
<dbReference type="SUPFAM" id="SSF56801">
    <property type="entry name" value="Acetyl-CoA synthetase-like"/>
    <property type="match status" value="1"/>
</dbReference>
<comment type="similarity">
    <text evidence="1">Belongs to the ATP-dependent AMP-binding enzyme family.</text>
</comment>
<reference evidence="5 6" key="1">
    <citation type="journal article" date="2022" name="BMC Genomics">
        <title>Comparative genome analysis of mycobacteria focusing on tRNA and non-coding RNA.</title>
        <authorList>
            <person name="Behra P.R.K."/>
            <person name="Pettersson B.M.F."/>
            <person name="Ramesh M."/>
            <person name="Das S."/>
            <person name="Dasgupta S."/>
            <person name="Kirsebom L.A."/>
        </authorList>
    </citation>
    <scope>NUCLEOTIDE SEQUENCE [LARGE SCALE GENOMIC DNA]</scope>
    <source>
        <strain evidence="5 6">DSM 44078</strain>
    </source>
</reference>
<evidence type="ECO:0000259" key="4">
    <source>
        <dbReference type="Pfam" id="PF13193"/>
    </source>
</evidence>